<feature type="domain" description="CYTH" evidence="1">
    <location>
        <begin position="3"/>
        <end position="171"/>
    </location>
</feature>
<evidence type="ECO:0000259" key="1">
    <source>
        <dbReference type="PROSITE" id="PS51707"/>
    </source>
</evidence>
<gene>
    <name evidence="2" type="ORF">MOP44_16775</name>
</gene>
<dbReference type="PANTHER" id="PTHR21028:SF2">
    <property type="entry name" value="CYTH DOMAIN-CONTAINING PROTEIN"/>
    <property type="match status" value="1"/>
</dbReference>
<name>A0A9J7BKC5_9BACT</name>
<reference evidence="2" key="1">
    <citation type="submission" date="2021-04" db="EMBL/GenBank/DDBJ databases">
        <title>Phylogenetic analysis of Acidobacteriaceae.</title>
        <authorList>
            <person name="Qiu L."/>
            <person name="Zhang Q."/>
        </authorList>
    </citation>
    <scope>NUCLEOTIDE SEQUENCE</scope>
    <source>
        <strain evidence="2">DSM 25168</strain>
    </source>
</reference>
<evidence type="ECO:0000313" key="3">
    <source>
        <dbReference type="Proteomes" id="UP001059380"/>
    </source>
</evidence>
<keyword evidence="3" id="KW-1185">Reference proteome</keyword>
<dbReference type="RefSeq" id="WP_260791374.1">
    <property type="nucleotide sequence ID" value="NZ_CP093313.1"/>
</dbReference>
<organism evidence="2 3">
    <name type="scientific">Occallatibacter riparius</name>
    <dbReference type="NCBI Taxonomy" id="1002689"/>
    <lineage>
        <taxon>Bacteria</taxon>
        <taxon>Pseudomonadati</taxon>
        <taxon>Acidobacteriota</taxon>
        <taxon>Terriglobia</taxon>
        <taxon>Terriglobales</taxon>
        <taxon>Acidobacteriaceae</taxon>
        <taxon>Occallatibacter</taxon>
    </lineage>
</organism>
<dbReference type="PANTHER" id="PTHR21028">
    <property type="entry name" value="SI:CH211-156B7.4"/>
    <property type="match status" value="1"/>
</dbReference>
<dbReference type="AlphaFoldDB" id="A0A9J7BKC5"/>
<dbReference type="InterPro" id="IPR033469">
    <property type="entry name" value="CYTH-like_dom_sf"/>
</dbReference>
<protein>
    <submittedName>
        <fullName evidence="2">Class IV adenylate cyclase</fullName>
    </submittedName>
</protein>
<dbReference type="CDD" id="cd07890">
    <property type="entry name" value="CYTH-like_AC_IV-like"/>
    <property type="match status" value="1"/>
</dbReference>
<dbReference type="SMART" id="SM01118">
    <property type="entry name" value="CYTH"/>
    <property type="match status" value="1"/>
</dbReference>
<accession>A0A9J7BKC5</accession>
<dbReference type="SUPFAM" id="SSF55154">
    <property type="entry name" value="CYTH-like phosphatases"/>
    <property type="match status" value="1"/>
</dbReference>
<proteinExistence type="predicted"/>
<dbReference type="Proteomes" id="UP001059380">
    <property type="component" value="Chromosome"/>
</dbReference>
<dbReference type="Gene3D" id="2.40.320.10">
    <property type="entry name" value="Hypothetical Protein Pfu-838710-001"/>
    <property type="match status" value="1"/>
</dbReference>
<dbReference type="KEGG" id="orp:MOP44_16775"/>
<sequence length="196" mass="22413">MVAVETEIKFRVQDPASLAERLPAAGFHLDTPRSFESNTLYDTPDRQLRSRTEILRIRSYNGKTVLTHKRLPDDRPGEDRHKHRIETETQVTDGNALAEVFRSLGLTPAFRYEKWRSEWSDGEGHCVIDETPIGNFAELEGTPDWIDRTSARLGIADHETMTLSYGRLFELWREEHHSNAEHLTFEAIQGAAPAQS</sequence>
<evidence type="ECO:0000313" key="2">
    <source>
        <dbReference type="EMBL" id="UWZ82226.1"/>
    </source>
</evidence>
<dbReference type="InterPro" id="IPR023577">
    <property type="entry name" value="CYTH_domain"/>
</dbReference>
<dbReference type="EMBL" id="CP093313">
    <property type="protein sequence ID" value="UWZ82226.1"/>
    <property type="molecule type" value="Genomic_DNA"/>
</dbReference>
<dbReference type="Pfam" id="PF01928">
    <property type="entry name" value="CYTH"/>
    <property type="match status" value="1"/>
</dbReference>
<dbReference type="InterPro" id="IPR008173">
    <property type="entry name" value="Adenylyl_cyclase_CyaB"/>
</dbReference>
<dbReference type="PROSITE" id="PS51707">
    <property type="entry name" value="CYTH"/>
    <property type="match status" value="1"/>
</dbReference>